<dbReference type="EMBL" id="JAGQDE010000001">
    <property type="protein sequence ID" value="MBQ0957331.1"/>
    <property type="molecule type" value="Genomic_DNA"/>
</dbReference>
<dbReference type="PANTHER" id="PTHR30269:SF37">
    <property type="entry name" value="MEMBRANE TRANSPORTER PROTEIN"/>
    <property type="match status" value="1"/>
</dbReference>
<proteinExistence type="inferred from homology"/>
<keyword evidence="3" id="KW-0813">Transport</keyword>
<keyword evidence="10" id="KW-1185">Reference proteome</keyword>
<dbReference type="Proteomes" id="UP000678374">
    <property type="component" value="Unassembled WGS sequence"/>
</dbReference>
<dbReference type="InterPro" id="IPR002781">
    <property type="entry name" value="TM_pro_TauE-like"/>
</dbReference>
<evidence type="ECO:0000256" key="5">
    <source>
        <dbReference type="ARBA" id="ARBA00022692"/>
    </source>
</evidence>
<sequence length="247" mass="26330">MITDPLFYAVAIPAVVLMGISKSGFGAGFGAIVVPLMALTVPVPQAAAIMLPLLAIMDLMGLAALMRQADWTLLRRLIPAALLGTLIGTALFGVLSSRTVAGVVGAITLVFLAIRLAWPPRADSPPPPAWLGTLLGTVSGFTSFVAHAGGPPISFYLLPLRLAPITFTATLAVLFTAVNFSKWLPYGWLGLIDSRNMATSLVLAPFAPVGVWLGLKIVRRINPTWFYRLFHLGMLLTGVKLVWDAWA</sequence>
<feature type="transmembrane region" description="Helical" evidence="8">
    <location>
        <begin position="100"/>
        <end position="118"/>
    </location>
</feature>
<evidence type="ECO:0000256" key="1">
    <source>
        <dbReference type="ARBA" id="ARBA00004651"/>
    </source>
</evidence>
<evidence type="ECO:0000256" key="2">
    <source>
        <dbReference type="ARBA" id="ARBA00009142"/>
    </source>
</evidence>
<evidence type="ECO:0000256" key="3">
    <source>
        <dbReference type="ARBA" id="ARBA00022448"/>
    </source>
</evidence>
<keyword evidence="5 8" id="KW-0812">Transmembrane</keyword>
<feature type="transmembrane region" description="Helical" evidence="8">
    <location>
        <begin position="46"/>
        <end position="65"/>
    </location>
</feature>
<dbReference type="AlphaFoldDB" id="A0A940YJE3"/>
<comment type="subcellular location">
    <subcellularLocation>
        <location evidence="1 8">Cell membrane</location>
        <topology evidence="1 8">Multi-pass membrane protein</topology>
    </subcellularLocation>
</comment>
<gene>
    <name evidence="9" type="ORF">KAK06_00035</name>
</gene>
<feature type="transmembrane region" description="Helical" evidence="8">
    <location>
        <begin position="77"/>
        <end position="95"/>
    </location>
</feature>
<dbReference type="Pfam" id="PF01925">
    <property type="entry name" value="TauE"/>
    <property type="match status" value="1"/>
</dbReference>
<dbReference type="InterPro" id="IPR052017">
    <property type="entry name" value="TSUP"/>
</dbReference>
<dbReference type="PANTHER" id="PTHR30269">
    <property type="entry name" value="TRANSMEMBRANE PROTEIN YFCA"/>
    <property type="match status" value="1"/>
</dbReference>
<evidence type="ECO:0000256" key="4">
    <source>
        <dbReference type="ARBA" id="ARBA00022475"/>
    </source>
</evidence>
<comment type="similarity">
    <text evidence="2 8">Belongs to the 4-toluene sulfonate uptake permease (TSUP) (TC 2.A.102) family.</text>
</comment>
<name>A0A940YJE3_9BURK</name>
<evidence type="ECO:0000313" key="9">
    <source>
        <dbReference type="EMBL" id="MBQ0957331.1"/>
    </source>
</evidence>
<dbReference type="RefSeq" id="WP_210799639.1">
    <property type="nucleotide sequence ID" value="NZ_JAGQDE010000001.1"/>
</dbReference>
<feature type="transmembrane region" description="Helical" evidence="8">
    <location>
        <begin position="130"/>
        <end position="148"/>
    </location>
</feature>
<evidence type="ECO:0000256" key="7">
    <source>
        <dbReference type="ARBA" id="ARBA00023136"/>
    </source>
</evidence>
<keyword evidence="6 8" id="KW-1133">Transmembrane helix</keyword>
<evidence type="ECO:0000256" key="8">
    <source>
        <dbReference type="RuleBase" id="RU363041"/>
    </source>
</evidence>
<evidence type="ECO:0000313" key="10">
    <source>
        <dbReference type="Proteomes" id="UP000678374"/>
    </source>
</evidence>
<organism evidence="9 10">
    <name type="scientific">Ideonella aquatica</name>
    <dbReference type="NCBI Taxonomy" id="2824119"/>
    <lineage>
        <taxon>Bacteria</taxon>
        <taxon>Pseudomonadati</taxon>
        <taxon>Pseudomonadota</taxon>
        <taxon>Betaproteobacteria</taxon>
        <taxon>Burkholderiales</taxon>
        <taxon>Sphaerotilaceae</taxon>
        <taxon>Ideonella</taxon>
    </lineage>
</organism>
<evidence type="ECO:0000256" key="6">
    <source>
        <dbReference type="ARBA" id="ARBA00022989"/>
    </source>
</evidence>
<accession>A0A940YJE3</accession>
<reference evidence="9" key="1">
    <citation type="submission" date="2021-04" db="EMBL/GenBank/DDBJ databases">
        <title>The genome sequence of Ideonella sp. 4Y11.</title>
        <authorList>
            <person name="Liu Y."/>
        </authorList>
    </citation>
    <scope>NUCLEOTIDE SEQUENCE</scope>
    <source>
        <strain evidence="9">4Y11</strain>
    </source>
</reference>
<feature type="transmembrane region" description="Helical" evidence="8">
    <location>
        <begin position="6"/>
        <end position="34"/>
    </location>
</feature>
<feature type="transmembrane region" description="Helical" evidence="8">
    <location>
        <begin position="225"/>
        <end position="243"/>
    </location>
</feature>
<feature type="transmembrane region" description="Helical" evidence="8">
    <location>
        <begin position="198"/>
        <end position="218"/>
    </location>
</feature>
<keyword evidence="4 8" id="KW-1003">Cell membrane</keyword>
<keyword evidence="7 8" id="KW-0472">Membrane</keyword>
<dbReference type="GO" id="GO:0005886">
    <property type="term" value="C:plasma membrane"/>
    <property type="evidence" value="ECO:0007669"/>
    <property type="project" value="UniProtKB-SubCell"/>
</dbReference>
<protein>
    <recommendedName>
        <fullName evidence="8">Probable membrane transporter protein</fullName>
    </recommendedName>
</protein>
<comment type="caution">
    <text evidence="9">The sequence shown here is derived from an EMBL/GenBank/DDBJ whole genome shotgun (WGS) entry which is preliminary data.</text>
</comment>
<feature type="transmembrane region" description="Helical" evidence="8">
    <location>
        <begin position="155"/>
        <end position="178"/>
    </location>
</feature>